<gene>
    <name evidence="3" type="ORF">NLJ89_g3624</name>
</gene>
<reference evidence="3" key="1">
    <citation type="submission" date="2022-07" db="EMBL/GenBank/DDBJ databases">
        <title>Genome Sequence of Agrocybe chaxingu.</title>
        <authorList>
            <person name="Buettner E."/>
        </authorList>
    </citation>
    <scope>NUCLEOTIDE SEQUENCE</scope>
    <source>
        <strain evidence="3">MP-N11</strain>
    </source>
</reference>
<dbReference type="OrthoDB" id="3244423at2759"/>
<keyword evidence="4" id="KW-1185">Reference proteome</keyword>
<dbReference type="EMBL" id="JANKHO010000270">
    <property type="protein sequence ID" value="KAJ3512261.1"/>
    <property type="molecule type" value="Genomic_DNA"/>
</dbReference>
<evidence type="ECO:0000259" key="2">
    <source>
        <dbReference type="Pfam" id="PF16242"/>
    </source>
</evidence>
<comment type="caution">
    <text evidence="3">The sequence shown here is derived from an EMBL/GenBank/DDBJ whole genome shotgun (WGS) entry which is preliminary data.</text>
</comment>
<organism evidence="3 4">
    <name type="scientific">Agrocybe chaxingu</name>
    <dbReference type="NCBI Taxonomy" id="84603"/>
    <lineage>
        <taxon>Eukaryota</taxon>
        <taxon>Fungi</taxon>
        <taxon>Dikarya</taxon>
        <taxon>Basidiomycota</taxon>
        <taxon>Agaricomycotina</taxon>
        <taxon>Agaricomycetes</taxon>
        <taxon>Agaricomycetidae</taxon>
        <taxon>Agaricales</taxon>
        <taxon>Agaricineae</taxon>
        <taxon>Strophariaceae</taxon>
        <taxon>Agrocybe</taxon>
    </lineage>
</organism>
<protein>
    <recommendedName>
        <fullName evidence="2">General stress protein FMN-binding split barrel domain-containing protein</fullName>
    </recommendedName>
</protein>
<dbReference type="Gene3D" id="2.30.110.10">
    <property type="entry name" value="Electron Transport, Fmn-binding Protein, Chain A"/>
    <property type="match status" value="1"/>
</dbReference>
<feature type="region of interest" description="Disordered" evidence="1">
    <location>
        <begin position="1"/>
        <end position="24"/>
    </location>
</feature>
<evidence type="ECO:0000313" key="3">
    <source>
        <dbReference type="EMBL" id="KAJ3512261.1"/>
    </source>
</evidence>
<evidence type="ECO:0000313" key="4">
    <source>
        <dbReference type="Proteomes" id="UP001148786"/>
    </source>
</evidence>
<dbReference type="InterPro" id="IPR038725">
    <property type="entry name" value="YdaG_split_barrel_FMN-bd"/>
</dbReference>
<dbReference type="InterPro" id="IPR012349">
    <property type="entry name" value="Split_barrel_FMN-bd"/>
</dbReference>
<dbReference type="AlphaFoldDB" id="A0A9W8KAT5"/>
<dbReference type="SUPFAM" id="SSF50475">
    <property type="entry name" value="FMN-binding split barrel"/>
    <property type="match status" value="1"/>
</dbReference>
<sequence length="711" mass="79145">MSVFNPQLDPYSAQAQNNHGTPQEKIDGLKEIIKSTVTAMLTTRSADGQFHSRAMNPVTPDSDTDLTLTFIANNASHKFEEIQNDSHVNVSFLNPTTTSWASFSGRAKIIEDHEVVKTKWSSTTSAWFGDLKDGIHKGDVNDPRVAIIQVIPDEIRYWTATKGKLGRAVDIGISAATGKTAAPGELCTITKDEIQLTQVIVSLQPAFPPRTIDPQTYSDSGSEEEALGVCQVMSYTTEATSTPFNMGSTGVSPSKSTNSGSTICSIPTEILSSIFEFGKEMDPESFRYASFEGFDVQRDRFIPFENLVSQICVHFHNVAVGTPKLWTSIQIDRSTSAEYVTTYIGRSRSCLLDLRLDLMQQDVQPDDQRLEAILGAILPNSYRWCSLSLSYNRECANQPTVMRICNCLAPALQHLSIAVDDVDEADATIVNSDVNTPHIFRGGTPTLQFIRLRGLAMHLFRPQLNAVVTLHLDQTRSVPLDYSTFRSIITCSPCLTHLSIYGDMISPQPWPGEADPIYLPALESLRISGVSGEIYAGILLAVNAPKMDSLILKELQEHDLDSFWDAMDLSRYTSLRYLSFCDFDVSVFTYERFVEVFREITAFSSFCSTIVESPLVRFLLEAPISEGTPWPELESLSFPFDTDDDDDDLTMELVEQLVGIGRDPSLKLLFKIVVEDGPQPQFQSDQVVFFPKWDPWPTKSMPFDADDVLFP</sequence>
<dbReference type="InterPro" id="IPR052917">
    <property type="entry name" value="Stress-Dev_Protein"/>
</dbReference>
<dbReference type="Pfam" id="PF16242">
    <property type="entry name" value="Pyrid_ox_like"/>
    <property type="match status" value="1"/>
</dbReference>
<dbReference type="PANTHER" id="PTHR34818:SF1">
    <property type="entry name" value="PROTEIN BLI-3"/>
    <property type="match status" value="1"/>
</dbReference>
<accession>A0A9W8KAT5</accession>
<proteinExistence type="predicted"/>
<feature type="domain" description="General stress protein FMN-binding split barrel" evidence="2">
    <location>
        <begin position="25"/>
        <end position="180"/>
    </location>
</feature>
<evidence type="ECO:0000256" key="1">
    <source>
        <dbReference type="SAM" id="MobiDB-lite"/>
    </source>
</evidence>
<dbReference type="SUPFAM" id="SSF52047">
    <property type="entry name" value="RNI-like"/>
    <property type="match status" value="1"/>
</dbReference>
<dbReference type="Proteomes" id="UP001148786">
    <property type="component" value="Unassembled WGS sequence"/>
</dbReference>
<name>A0A9W8KAT5_9AGAR</name>
<dbReference type="PANTHER" id="PTHR34818">
    <property type="entry name" value="PROTEIN BLI-3"/>
    <property type="match status" value="1"/>
</dbReference>